<keyword evidence="3" id="KW-1185">Reference proteome</keyword>
<comment type="caution">
    <text evidence="2">The sequence shown here is derived from an EMBL/GenBank/DDBJ whole genome shotgun (WGS) entry which is preliminary data.</text>
</comment>
<proteinExistence type="predicted"/>
<reference evidence="2" key="1">
    <citation type="submission" date="2018-05" db="EMBL/GenBank/DDBJ databases">
        <title>Draft genome of Mucuna pruriens seed.</title>
        <authorList>
            <person name="Nnadi N.E."/>
            <person name="Vos R."/>
            <person name="Hasami M.H."/>
            <person name="Devisetty U.K."/>
            <person name="Aguiy J.C."/>
        </authorList>
    </citation>
    <scope>NUCLEOTIDE SEQUENCE [LARGE SCALE GENOMIC DNA]</scope>
    <source>
        <strain evidence="2">JCA_2017</strain>
    </source>
</reference>
<dbReference type="AlphaFoldDB" id="A0A371G5F6"/>
<feature type="region of interest" description="Disordered" evidence="1">
    <location>
        <begin position="100"/>
        <end position="122"/>
    </location>
</feature>
<protein>
    <submittedName>
        <fullName evidence="2">Uncharacterized protein</fullName>
    </submittedName>
</protein>
<evidence type="ECO:0000313" key="2">
    <source>
        <dbReference type="EMBL" id="RDX85772.1"/>
    </source>
</evidence>
<organism evidence="2 3">
    <name type="scientific">Mucuna pruriens</name>
    <name type="common">Velvet bean</name>
    <name type="synonym">Dolichos pruriens</name>
    <dbReference type="NCBI Taxonomy" id="157652"/>
    <lineage>
        <taxon>Eukaryota</taxon>
        <taxon>Viridiplantae</taxon>
        <taxon>Streptophyta</taxon>
        <taxon>Embryophyta</taxon>
        <taxon>Tracheophyta</taxon>
        <taxon>Spermatophyta</taxon>
        <taxon>Magnoliopsida</taxon>
        <taxon>eudicotyledons</taxon>
        <taxon>Gunneridae</taxon>
        <taxon>Pentapetalae</taxon>
        <taxon>rosids</taxon>
        <taxon>fabids</taxon>
        <taxon>Fabales</taxon>
        <taxon>Fabaceae</taxon>
        <taxon>Papilionoideae</taxon>
        <taxon>50 kb inversion clade</taxon>
        <taxon>NPAAA clade</taxon>
        <taxon>indigoferoid/millettioid clade</taxon>
        <taxon>Phaseoleae</taxon>
        <taxon>Mucuna</taxon>
    </lineage>
</organism>
<evidence type="ECO:0000256" key="1">
    <source>
        <dbReference type="SAM" id="MobiDB-lite"/>
    </source>
</evidence>
<dbReference type="OrthoDB" id="1750196at2759"/>
<gene>
    <name evidence="2" type="ORF">CR513_32991</name>
</gene>
<sequence length="146" mass="16808">MVSMFINTLPSPFYEIVVGSVSSSFVDLVVIGERVEVGLKRGKLRRKKRRGRLMRVETALRYDRGKPLQIHINSREGPLTMEKKMTPLYLSYQSKGRPTNTIGSNVDINAKPVNSRRNNPRKKIDRKKINLHYPSQTNRTSILQEL</sequence>
<dbReference type="EMBL" id="QJKJ01006707">
    <property type="protein sequence ID" value="RDX85772.1"/>
    <property type="molecule type" value="Genomic_DNA"/>
</dbReference>
<name>A0A371G5F6_MUCPR</name>
<feature type="non-terminal residue" evidence="2">
    <location>
        <position position="1"/>
    </location>
</feature>
<evidence type="ECO:0000313" key="3">
    <source>
        <dbReference type="Proteomes" id="UP000257109"/>
    </source>
</evidence>
<dbReference type="Proteomes" id="UP000257109">
    <property type="component" value="Unassembled WGS sequence"/>
</dbReference>
<accession>A0A371G5F6</accession>